<evidence type="ECO:0000313" key="2">
    <source>
        <dbReference type="EMBL" id="SHM37888.1"/>
    </source>
</evidence>
<keyword evidence="3" id="KW-1185">Reference proteome</keyword>
<dbReference type="SUPFAM" id="SSF103247">
    <property type="entry name" value="TT1751-like"/>
    <property type="match status" value="1"/>
</dbReference>
<dbReference type="CDD" id="cd14797">
    <property type="entry name" value="DUF302"/>
    <property type="match status" value="1"/>
</dbReference>
<organism evidence="2 3">
    <name type="scientific">Salegentibacter salegens</name>
    <dbReference type="NCBI Taxonomy" id="143223"/>
    <lineage>
        <taxon>Bacteria</taxon>
        <taxon>Pseudomonadati</taxon>
        <taxon>Bacteroidota</taxon>
        <taxon>Flavobacteriia</taxon>
        <taxon>Flavobacteriales</taxon>
        <taxon>Flavobacteriaceae</taxon>
        <taxon>Salegentibacter</taxon>
    </lineage>
</organism>
<dbReference type="OrthoDB" id="9799367at2"/>
<protein>
    <recommendedName>
        <fullName evidence="1">DUF302 domain-containing protein</fullName>
    </recommendedName>
</protein>
<dbReference type="Gene3D" id="3.30.310.70">
    <property type="entry name" value="TT1751-like domain"/>
    <property type="match status" value="1"/>
</dbReference>
<reference evidence="3" key="1">
    <citation type="submission" date="2016-11" db="EMBL/GenBank/DDBJ databases">
        <authorList>
            <person name="Varghese N."/>
            <person name="Submissions S."/>
        </authorList>
    </citation>
    <scope>NUCLEOTIDE SEQUENCE [LARGE SCALE GENOMIC DNA]</scope>
    <source>
        <strain evidence="3">ACAM 48</strain>
    </source>
</reference>
<sequence length="127" mass="14527">MISPSKYGYESTVSRLESLLEQNEALSLFTKIKYSKNAEKASLELSEVRILIFGNPKQGALLMQSDQLSGVDLRHKMLVYKDKNKAKVIYSSINYLKSRYQFKAVKNLPEMKKYLKTIASKVLGRKS</sequence>
<dbReference type="Pfam" id="PF03625">
    <property type="entry name" value="DUF302"/>
    <property type="match status" value="1"/>
</dbReference>
<feature type="domain" description="DUF302" evidence="1">
    <location>
        <begin position="33"/>
        <end position="90"/>
    </location>
</feature>
<dbReference type="RefSeq" id="WP_079733811.1">
    <property type="nucleotide sequence ID" value="NZ_LT670848.1"/>
</dbReference>
<dbReference type="AlphaFoldDB" id="A0A1M7IBD0"/>
<evidence type="ECO:0000313" key="3">
    <source>
        <dbReference type="Proteomes" id="UP000190235"/>
    </source>
</evidence>
<gene>
    <name evidence="2" type="ORF">SAMN05878281_0482</name>
</gene>
<dbReference type="InterPro" id="IPR035923">
    <property type="entry name" value="TT1751-like_sf"/>
</dbReference>
<evidence type="ECO:0000259" key="1">
    <source>
        <dbReference type="Pfam" id="PF03625"/>
    </source>
</evidence>
<dbReference type="Proteomes" id="UP000190235">
    <property type="component" value="Chromosome I"/>
</dbReference>
<accession>A0A1M7IBD0</accession>
<dbReference type="EMBL" id="LT670848">
    <property type="protein sequence ID" value="SHM37888.1"/>
    <property type="molecule type" value="Genomic_DNA"/>
</dbReference>
<proteinExistence type="predicted"/>
<dbReference type="InterPro" id="IPR005180">
    <property type="entry name" value="DUF302"/>
</dbReference>
<name>A0A1M7IBD0_9FLAO</name>